<protein>
    <submittedName>
        <fullName evidence="2">Uncharacterized protein</fullName>
    </submittedName>
</protein>
<gene>
    <name evidence="2" type="ORF">FHR95_000849</name>
</gene>
<evidence type="ECO:0000256" key="1">
    <source>
        <dbReference type="SAM" id="Phobius"/>
    </source>
</evidence>
<dbReference type="Proteomes" id="UP000563050">
    <property type="component" value="Unassembled WGS sequence"/>
</dbReference>
<keyword evidence="1" id="KW-0812">Transmembrane</keyword>
<organism evidence="2 3">
    <name type="scientific">Halomonas fontilapidosi</name>
    <dbReference type="NCBI Taxonomy" id="616675"/>
    <lineage>
        <taxon>Bacteria</taxon>
        <taxon>Pseudomonadati</taxon>
        <taxon>Pseudomonadota</taxon>
        <taxon>Gammaproteobacteria</taxon>
        <taxon>Oceanospirillales</taxon>
        <taxon>Halomonadaceae</taxon>
        <taxon>Halomonas</taxon>
    </lineage>
</organism>
<reference evidence="2 3" key="1">
    <citation type="submission" date="2020-08" db="EMBL/GenBank/DDBJ databases">
        <title>Genomic Encyclopedia of Type Strains, Phase III (KMG-III): the genomes of soil and plant-associated and newly described type strains.</title>
        <authorList>
            <person name="Whitman W."/>
        </authorList>
    </citation>
    <scope>NUCLEOTIDE SEQUENCE [LARGE SCALE GENOMIC DNA]</scope>
    <source>
        <strain evidence="2 3">CECT 7341</strain>
    </source>
</reference>
<keyword evidence="1" id="KW-0472">Membrane</keyword>
<keyword evidence="3" id="KW-1185">Reference proteome</keyword>
<feature type="transmembrane region" description="Helical" evidence="1">
    <location>
        <begin position="30"/>
        <end position="50"/>
    </location>
</feature>
<name>A0A7W5DIP8_9GAMM</name>
<sequence length="153" mass="17598">MCEDHKRVTFEVYTRQHEFYAAQTATALQFPIKLVLSLNAAVMAASLLFVREAVQAGDPTQFVRLPMVLFALGVICVLFASWFQWQLYSKIMHRKRKVLEDAIAAIDWVQAVHPFVNEPERYGKTWYHGLCYTFVVASFVFFLLGVFTLARAL</sequence>
<dbReference type="RefSeq" id="WP_183313492.1">
    <property type="nucleotide sequence ID" value="NZ_JACHXQ010000002.1"/>
</dbReference>
<accession>A0A7W5DIP8</accession>
<dbReference type="AlphaFoldDB" id="A0A7W5DIP8"/>
<proteinExistence type="predicted"/>
<feature type="transmembrane region" description="Helical" evidence="1">
    <location>
        <begin position="62"/>
        <end position="85"/>
    </location>
</feature>
<keyword evidence="1" id="KW-1133">Transmembrane helix</keyword>
<evidence type="ECO:0000313" key="3">
    <source>
        <dbReference type="Proteomes" id="UP000563050"/>
    </source>
</evidence>
<comment type="caution">
    <text evidence="2">The sequence shown here is derived from an EMBL/GenBank/DDBJ whole genome shotgun (WGS) entry which is preliminary data.</text>
</comment>
<evidence type="ECO:0000313" key="2">
    <source>
        <dbReference type="EMBL" id="MBB3183308.1"/>
    </source>
</evidence>
<dbReference type="EMBL" id="JACHXQ010000002">
    <property type="protein sequence ID" value="MBB3183308.1"/>
    <property type="molecule type" value="Genomic_DNA"/>
</dbReference>
<feature type="transmembrane region" description="Helical" evidence="1">
    <location>
        <begin position="126"/>
        <end position="150"/>
    </location>
</feature>